<name>A0ACA9M7L8_9GLOM</name>
<evidence type="ECO:0000313" key="1">
    <source>
        <dbReference type="EMBL" id="CAG8574614.1"/>
    </source>
</evidence>
<protein>
    <submittedName>
        <fullName evidence="1">7267_t:CDS:1</fullName>
    </submittedName>
</protein>
<comment type="caution">
    <text evidence="1">The sequence shown here is derived from an EMBL/GenBank/DDBJ whole genome shotgun (WGS) entry which is preliminary data.</text>
</comment>
<dbReference type="EMBL" id="CAJVPU010007603">
    <property type="protein sequence ID" value="CAG8574614.1"/>
    <property type="molecule type" value="Genomic_DNA"/>
</dbReference>
<dbReference type="Proteomes" id="UP000789702">
    <property type="component" value="Unassembled WGS sequence"/>
</dbReference>
<organism evidence="1 2">
    <name type="scientific">Dentiscutata heterogama</name>
    <dbReference type="NCBI Taxonomy" id="1316150"/>
    <lineage>
        <taxon>Eukaryota</taxon>
        <taxon>Fungi</taxon>
        <taxon>Fungi incertae sedis</taxon>
        <taxon>Mucoromycota</taxon>
        <taxon>Glomeromycotina</taxon>
        <taxon>Glomeromycetes</taxon>
        <taxon>Diversisporales</taxon>
        <taxon>Gigasporaceae</taxon>
        <taxon>Dentiscutata</taxon>
    </lineage>
</organism>
<gene>
    <name evidence="1" type="ORF">DHETER_LOCUS6212</name>
</gene>
<feature type="non-terminal residue" evidence="1">
    <location>
        <position position="147"/>
    </location>
</feature>
<evidence type="ECO:0000313" key="2">
    <source>
        <dbReference type="Proteomes" id="UP000789702"/>
    </source>
</evidence>
<sequence length="147" mass="17240">MQFGFTLLDIDGVDNIKDIKFQFQEFSTNDENIRFSEFSSNDIANRPPKKFIVKRVPKQLHNNKNDNDNDVIDDLVNQLKCGLLLPSIEYDSFSTTDKLEECLNEISREIKATNTIESRSSLQRKQMRMCIFFGREVFTRVNNEEFD</sequence>
<reference evidence="1" key="1">
    <citation type="submission" date="2021-06" db="EMBL/GenBank/DDBJ databases">
        <authorList>
            <person name="Kallberg Y."/>
            <person name="Tangrot J."/>
            <person name="Rosling A."/>
        </authorList>
    </citation>
    <scope>NUCLEOTIDE SEQUENCE</scope>
    <source>
        <strain evidence="1">IL203A</strain>
    </source>
</reference>
<keyword evidence="2" id="KW-1185">Reference proteome</keyword>
<accession>A0ACA9M7L8</accession>
<proteinExistence type="predicted"/>